<reference evidence="2" key="1">
    <citation type="submission" date="2018-08" db="EMBL/GenBank/DDBJ databases">
        <authorList>
            <consortium name="GenomeTrakr network: Whole genome sequencing for foodborne pathogen traceback"/>
        </authorList>
    </citation>
    <scope>NUCLEOTIDE SEQUENCE [LARGE SCALE GENOMIC DNA]</scope>
    <source>
        <strain evidence="2">FMA0132</strain>
    </source>
</reference>
<dbReference type="Proteomes" id="UP000885362">
    <property type="component" value="Unassembled WGS sequence"/>
</dbReference>
<dbReference type="Proteomes" id="UP000839735">
    <property type="component" value="Unassembled WGS sequence"/>
</dbReference>
<evidence type="ECO:0008006" key="3">
    <source>
        <dbReference type="Google" id="ProtNLM"/>
    </source>
</evidence>
<dbReference type="EMBL" id="RSHK01000035">
    <property type="protein sequence ID" value="MIE72478.1"/>
    <property type="molecule type" value="Genomic_DNA"/>
</dbReference>
<organism evidence="1">
    <name type="scientific">Salmonella diarizonae</name>
    <dbReference type="NCBI Taxonomy" id="59204"/>
    <lineage>
        <taxon>Bacteria</taxon>
        <taxon>Pseudomonadati</taxon>
        <taxon>Pseudomonadota</taxon>
        <taxon>Gammaproteobacteria</taxon>
        <taxon>Enterobacterales</taxon>
        <taxon>Enterobacteriaceae</taxon>
        <taxon>Salmonella</taxon>
    </lineage>
</organism>
<evidence type="ECO:0000313" key="2">
    <source>
        <dbReference type="EMBL" id="MIE72478.1"/>
    </source>
</evidence>
<accession>A0A5Y1YER4</accession>
<dbReference type="AlphaFoldDB" id="A0A5Y1YER4"/>
<name>A0A5Y1YER4_SALDZ</name>
<proteinExistence type="predicted"/>
<comment type="caution">
    <text evidence="1">The sequence shown here is derived from an EMBL/GenBank/DDBJ whole genome shotgun (WGS) entry which is preliminary data.</text>
</comment>
<reference evidence="1" key="2">
    <citation type="submission" date="2018-08" db="EMBL/GenBank/DDBJ databases">
        <authorList>
            <person name="Ashton P.M."/>
            <person name="Dallman T."/>
            <person name="Nair S."/>
            <person name="De Pinna E."/>
            <person name="Peters T."/>
            <person name="Grant K."/>
        </authorList>
    </citation>
    <scope>NUCLEOTIDE SEQUENCE [LARGE SCALE GENOMIC DNA]</scope>
    <source>
        <strain evidence="1">294779</strain>
    </source>
</reference>
<evidence type="ECO:0000313" key="1">
    <source>
        <dbReference type="EMBL" id="ECC3917361.1"/>
    </source>
</evidence>
<protein>
    <recommendedName>
        <fullName evidence="3">Type I restriction endonuclease subunit M</fullName>
    </recommendedName>
</protein>
<dbReference type="EMBL" id="AAIBIC010000059">
    <property type="protein sequence ID" value="ECC3917361.1"/>
    <property type="molecule type" value="Genomic_DNA"/>
</dbReference>
<sequence>MMINLHTCPLSVSPGVNELIRQGYDILPFLSRHRNKDWGNLSDEEKAFNDYVMGKQHGTLWSVYTISSGADIWVLTNLTNAVRTTVMLPHEH</sequence>
<gene>
    <name evidence="1" type="ORF">CTQ69_26100</name>
    <name evidence="2" type="ORF">EL06_24550</name>
</gene>